<reference evidence="2 3" key="1">
    <citation type="submission" date="2016-11" db="EMBL/GenBank/DDBJ databases">
        <authorList>
            <person name="Jaros S."/>
            <person name="Januszkiewicz K."/>
            <person name="Wedrychowicz H."/>
        </authorList>
    </citation>
    <scope>NUCLEOTIDE SEQUENCE [LARGE SCALE GENOMIC DNA]</scope>
    <source>
        <strain evidence="2 3">DSM 17477</strain>
    </source>
</reference>
<evidence type="ECO:0000313" key="2">
    <source>
        <dbReference type="EMBL" id="SHI69402.1"/>
    </source>
</evidence>
<dbReference type="OrthoDB" id="2968679at2"/>
<evidence type="ECO:0000313" key="3">
    <source>
        <dbReference type="Proteomes" id="UP000184052"/>
    </source>
</evidence>
<keyword evidence="1" id="KW-0812">Transmembrane</keyword>
<organism evidence="2 3">
    <name type="scientific">Dethiosulfatibacter aminovorans DSM 17477</name>
    <dbReference type="NCBI Taxonomy" id="1121476"/>
    <lineage>
        <taxon>Bacteria</taxon>
        <taxon>Bacillati</taxon>
        <taxon>Bacillota</taxon>
        <taxon>Tissierellia</taxon>
        <taxon>Dethiosulfatibacter</taxon>
    </lineage>
</organism>
<keyword evidence="1" id="KW-1133">Transmembrane helix</keyword>
<protein>
    <submittedName>
        <fullName evidence="2">Prepilin-type N-terminal cleavage/methylation domain-containing protein</fullName>
    </submittedName>
</protein>
<dbReference type="PROSITE" id="PS00409">
    <property type="entry name" value="PROKAR_NTER_METHYL"/>
    <property type="match status" value="1"/>
</dbReference>
<sequence length="163" mass="18039">MKNLDKIKNTKGLTLVELLISLSIVAMVISVTVMMSLIGLRSFSMSMAQSDIQYEVRRASAYITEELRNSTKISTTDSGLDDIVIDDLIDGNDSLSSNIKIDNNVLTLYIKADKVGVGTNINTSYDLTTEILLNNYSTTMSPIDVTTIYYSSPDDTDFEPSWD</sequence>
<dbReference type="STRING" id="1121476.SAMN02745751_00816"/>
<keyword evidence="3" id="KW-1185">Reference proteome</keyword>
<proteinExistence type="predicted"/>
<dbReference type="Pfam" id="PF07963">
    <property type="entry name" value="N_methyl"/>
    <property type="match status" value="1"/>
</dbReference>
<dbReference type="EMBL" id="FQZL01000006">
    <property type="protein sequence ID" value="SHI69402.1"/>
    <property type="molecule type" value="Genomic_DNA"/>
</dbReference>
<dbReference type="NCBIfam" id="TIGR02532">
    <property type="entry name" value="IV_pilin_GFxxxE"/>
    <property type="match status" value="1"/>
</dbReference>
<gene>
    <name evidence="2" type="ORF">SAMN02745751_00816</name>
</gene>
<feature type="transmembrane region" description="Helical" evidence="1">
    <location>
        <begin position="20"/>
        <end position="40"/>
    </location>
</feature>
<name>A0A1M6D846_9FIRM</name>
<dbReference type="RefSeq" id="WP_073047571.1">
    <property type="nucleotide sequence ID" value="NZ_FQZL01000006.1"/>
</dbReference>
<keyword evidence="1" id="KW-0472">Membrane</keyword>
<accession>A0A1M6D846</accession>
<dbReference type="InterPro" id="IPR012902">
    <property type="entry name" value="N_methyl_site"/>
</dbReference>
<dbReference type="Proteomes" id="UP000184052">
    <property type="component" value="Unassembled WGS sequence"/>
</dbReference>
<dbReference type="AlphaFoldDB" id="A0A1M6D846"/>
<evidence type="ECO:0000256" key="1">
    <source>
        <dbReference type="SAM" id="Phobius"/>
    </source>
</evidence>